<gene>
    <name evidence="4" type="primary">kdsB</name>
    <name evidence="5" type="ORF">A3K90_01900</name>
</gene>
<comment type="caution">
    <text evidence="5">The sequence shown here is derived from an EMBL/GenBank/DDBJ whole genome shotgun (WGS) entry which is preliminary data.</text>
</comment>
<reference evidence="5 6" key="1">
    <citation type="submission" date="2016-03" db="EMBL/GenBank/DDBJ databases">
        <title>Speciation and ecological success in dimly lit waters: horizontal gene transfer in a green sulfur bacteria bloom unveiled by metagenomic assembly.</title>
        <authorList>
            <person name="Llorens-Mares T."/>
            <person name="Liu Z."/>
            <person name="Allen L.Z."/>
            <person name="Rusch D.B."/>
            <person name="Craig M.T."/>
            <person name="Dupont C.L."/>
            <person name="Bryant D.A."/>
            <person name="Casamayor E.O."/>
        </authorList>
    </citation>
    <scope>NUCLEOTIDE SEQUENCE [LARGE SCALE GENOMIC DNA]</scope>
    <source>
        <strain evidence="5">CIII</strain>
    </source>
</reference>
<dbReference type="InterPro" id="IPR029044">
    <property type="entry name" value="Nucleotide-diphossugar_trans"/>
</dbReference>
<keyword evidence="2 4" id="KW-0548">Nucleotidyltransferase</keyword>
<protein>
    <recommendedName>
        <fullName evidence="4">3-deoxy-manno-octulosonate cytidylyltransferase</fullName>
        <ecNumber evidence="4">2.7.7.38</ecNumber>
    </recommendedName>
    <alternativeName>
        <fullName evidence="4">CMP-2-keto-3-deoxyoctulosonic acid synthase</fullName>
        <shortName evidence="4">CKS</shortName>
        <shortName evidence="4">CMP-KDO synthase</shortName>
    </alternativeName>
</protein>
<evidence type="ECO:0000256" key="2">
    <source>
        <dbReference type="ARBA" id="ARBA00022695"/>
    </source>
</evidence>
<evidence type="ECO:0000313" key="6">
    <source>
        <dbReference type="Proteomes" id="UP000076481"/>
    </source>
</evidence>
<dbReference type="GO" id="GO:0008690">
    <property type="term" value="F:3-deoxy-manno-octulosonate cytidylyltransferase activity"/>
    <property type="evidence" value="ECO:0007669"/>
    <property type="project" value="UniProtKB-UniRule"/>
</dbReference>
<dbReference type="PANTHER" id="PTHR42866:SF2">
    <property type="entry name" value="3-DEOXY-MANNO-OCTULOSONATE CYTIDYLYLTRANSFERASE, MITOCHONDRIAL"/>
    <property type="match status" value="1"/>
</dbReference>
<dbReference type="GO" id="GO:0033468">
    <property type="term" value="P:CMP-keto-3-deoxy-D-manno-octulosonic acid biosynthetic process"/>
    <property type="evidence" value="ECO:0007669"/>
    <property type="project" value="UniProtKB-UniRule"/>
</dbReference>
<evidence type="ECO:0000256" key="4">
    <source>
        <dbReference type="HAMAP-Rule" id="MF_00057"/>
    </source>
</evidence>
<dbReference type="SUPFAM" id="SSF53448">
    <property type="entry name" value="Nucleotide-diphospho-sugar transferases"/>
    <property type="match status" value="1"/>
</dbReference>
<keyword evidence="4" id="KW-0963">Cytoplasm</keyword>
<dbReference type="PANTHER" id="PTHR42866">
    <property type="entry name" value="3-DEOXY-MANNO-OCTULOSONATE CYTIDYLYLTRANSFERASE"/>
    <property type="match status" value="1"/>
</dbReference>
<dbReference type="EMBL" id="LVWG01000036">
    <property type="protein sequence ID" value="KZK73507.1"/>
    <property type="molecule type" value="Genomic_DNA"/>
</dbReference>
<comment type="catalytic activity">
    <reaction evidence="4">
        <text>3-deoxy-alpha-D-manno-oct-2-ulosonate + CTP = CMP-3-deoxy-beta-D-manno-octulosonate + diphosphate</text>
        <dbReference type="Rhea" id="RHEA:23448"/>
        <dbReference type="ChEBI" id="CHEBI:33019"/>
        <dbReference type="ChEBI" id="CHEBI:37563"/>
        <dbReference type="ChEBI" id="CHEBI:85986"/>
        <dbReference type="ChEBI" id="CHEBI:85987"/>
        <dbReference type="EC" id="2.7.7.38"/>
    </reaction>
</comment>
<dbReference type="AlphaFoldDB" id="A0A165L2V4"/>
<dbReference type="EC" id="2.7.7.38" evidence="4"/>
<dbReference type="UniPathway" id="UPA00358">
    <property type="reaction ID" value="UER00476"/>
</dbReference>
<dbReference type="HAMAP" id="MF_00057">
    <property type="entry name" value="KdsB"/>
    <property type="match status" value="1"/>
</dbReference>
<evidence type="ECO:0000256" key="1">
    <source>
        <dbReference type="ARBA" id="ARBA00022679"/>
    </source>
</evidence>
<dbReference type="Gene3D" id="3.90.550.10">
    <property type="entry name" value="Spore Coat Polysaccharide Biosynthesis Protein SpsA, Chain A"/>
    <property type="match status" value="1"/>
</dbReference>
<comment type="pathway">
    <text evidence="4">Nucleotide-sugar biosynthesis; CMP-3-deoxy-D-manno-octulosonate biosynthesis; CMP-3-deoxy-D-manno-octulosonate from 3-deoxy-D-manno-octulosonate and CTP: step 1/1.</text>
</comment>
<comment type="similarity">
    <text evidence="4">Belongs to the KdsB family.</text>
</comment>
<dbReference type="CDD" id="cd02517">
    <property type="entry name" value="CMP-KDO-Synthetase"/>
    <property type="match status" value="1"/>
</dbReference>
<organism evidence="5 6">
    <name type="scientific">Pelodictyon luteolum</name>
    <dbReference type="NCBI Taxonomy" id="1100"/>
    <lineage>
        <taxon>Bacteria</taxon>
        <taxon>Pseudomonadati</taxon>
        <taxon>Chlorobiota</taxon>
        <taxon>Chlorobiia</taxon>
        <taxon>Chlorobiales</taxon>
        <taxon>Chlorobiaceae</taxon>
        <taxon>Chlorobium/Pelodictyon group</taxon>
        <taxon>Pelodictyon</taxon>
    </lineage>
</organism>
<dbReference type="InterPro" id="IPR003329">
    <property type="entry name" value="Cytidylyl_trans"/>
</dbReference>
<dbReference type="GO" id="GO:0009103">
    <property type="term" value="P:lipopolysaccharide biosynthetic process"/>
    <property type="evidence" value="ECO:0007669"/>
    <property type="project" value="UniProtKB-UniRule"/>
</dbReference>
<dbReference type="InterPro" id="IPR004528">
    <property type="entry name" value="KdsB"/>
</dbReference>
<dbReference type="NCBIfam" id="TIGR00466">
    <property type="entry name" value="kdsB"/>
    <property type="match status" value="1"/>
</dbReference>
<comment type="subcellular location">
    <subcellularLocation>
        <location evidence="4">Cytoplasm</location>
    </subcellularLocation>
</comment>
<comment type="function">
    <text evidence="4">Activates KDO (a required 8-carbon sugar) for incorporation into bacterial lipopolysaccharide in Gram-negative bacteria.</text>
</comment>
<dbReference type="GO" id="GO:0005829">
    <property type="term" value="C:cytosol"/>
    <property type="evidence" value="ECO:0007669"/>
    <property type="project" value="TreeGrafter"/>
</dbReference>
<keyword evidence="1 4" id="KW-0808">Transferase</keyword>
<accession>A0A165L2V4</accession>
<dbReference type="Proteomes" id="UP000076481">
    <property type="component" value="Unassembled WGS sequence"/>
</dbReference>
<proteinExistence type="inferred from homology"/>
<evidence type="ECO:0000256" key="3">
    <source>
        <dbReference type="ARBA" id="ARBA00022985"/>
    </source>
</evidence>
<name>A0A165L2V4_PELLU</name>
<dbReference type="RefSeq" id="WP_303682469.1">
    <property type="nucleotide sequence ID" value="NZ_LVWG01000036.1"/>
</dbReference>
<sequence>MNAVILIPARLDSSRLSRKMLADLEGEPLIVRTWRQALRSRLASRVVVAADSPEIAAVLEPLGAEVVLTSPTASCGTERIAEAARSIQADVFLNLQGDEPLISPENIDLALQPFFDAPMGSVLPDCTTLVFALGPDDRAQIDDPHVVKVVMDSEGHALYFSRSPIPYVRNSSSSLRFYRHVGLYAFKADVLQRFAAMPVSMLEAAESLEQLRLLENGFRIRCVNTTVDNPGVNTLEDLELVRSILRRGSRA</sequence>
<dbReference type="Pfam" id="PF02348">
    <property type="entry name" value="CTP_transf_3"/>
    <property type="match status" value="1"/>
</dbReference>
<evidence type="ECO:0000313" key="5">
    <source>
        <dbReference type="EMBL" id="KZK73507.1"/>
    </source>
</evidence>
<keyword evidence="3 4" id="KW-0448">Lipopolysaccharide biosynthesis</keyword>
<dbReference type="NCBIfam" id="NF003952">
    <property type="entry name" value="PRK05450.1-5"/>
    <property type="match status" value="1"/>
</dbReference>